<dbReference type="Pfam" id="PF00072">
    <property type="entry name" value="Response_reg"/>
    <property type="match status" value="1"/>
</dbReference>
<keyword evidence="10" id="KW-0418">Kinase</keyword>
<accession>A0AAV0SRC3</accession>
<keyword evidence="9" id="KW-0812">Transmembrane</keyword>
<evidence type="ECO:0000313" key="26">
    <source>
        <dbReference type="Proteomes" id="UP001159659"/>
    </source>
</evidence>
<dbReference type="InterPro" id="IPR000700">
    <property type="entry name" value="PAS-assoc_C"/>
</dbReference>
<dbReference type="SMART" id="SM00387">
    <property type="entry name" value="HATPase_c"/>
    <property type="match status" value="1"/>
</dbReference>
<dbReference type="PANTHER" id="PTHR43047:SF72">
    <property type="entry name" value="OSMOSENSING HISTIDINE PROTEIN KINASE SLN1"/>
    <property type="match status" value="1"/>
</dbReference>
<feature type="domain" description="PAC" evidence="21">
    <location>
        <begin position="1789"/>
        <end position="1841"/>
    </location>
</feature>
<feature type="domain" description="PAC" evidence="21">
    <location>
        <begin position="2629"/>
        <end position="2681"/>
    </location>
</feature>
<feature type="domain" description="PAS" evidence="20">
    <location>
        <begin position="2435"/>
        <end position="2506"/>
    </location>
</feature>
<feature type="domain" description="PAC" evidence="21">
    <location>
        <begin position="1069"/>
        <end position="1121"/>
    </location>
</feature>
<dbReference type="GO" id="GO:0009584">
    <property type="term" value="P:detection of visible light"/>
    <property type="evidence" value="ECO:0007669"/>
    <property type="project" value="InterPro"/>
</dbReference>
<evidence type="ECO:0000256" key="15">
    <source>
        <dbReference type="PROSITE-ProRule" id="PRU00110"/>
    </source>
</evidence>
<dbReference type="SUPFAM" id="SSF55785">
    <property type="entry name" value="PYP-like sensor domain (PAS domain)"/>
    <property type="match status" value="28"/>
</dbReference>
<feature type="domain" description="PAS" evidence="20">
    <location>
        <begin position="3275"/>
        <end position="3343"/>
    </location>
</feature>
<feature type="domain" description="PAS" evidence="20">
    <location>
        <begin position="36"/>
        <end position="80"/>
    </location>
</feature>
<feature type="domain" description="PAC" evidence="21">
    <location>
        <begin position="1309"/>
        <end position="1361"/>
    </location>
</feature>
<evidence type="ECO:0000256" key="13">
    <source>
        <dbReference type="ARBA" id="ARBA00023136"/>
    </source>
</evidence>
<dbReference type="PROSITE" id="PS50894">
    <property type="entry name" value="HPT"/>
    <property type="match status" value="1"/>
</dbReference>
<feature type="domain" description="PAS" evidence="20">
    <location>
        <begin position="3155"/>
        <end position="3226"/>
    </location>
</feature>
<dbReference type="Gene3D" id="3.30.565.10">
    <property type="entry name" value="Histidine kinase-like ATPase, C-terminal domain"/>
    <property type="match status" value="1"/>
</dbReference>
<dbReference type="EMBL" id="CANTFK010000094">
    <property type="protein sequence ID" value="CAI5706442.1"/>
    <property type="molecule type" value="Genomic_DNA"/>
</dbReference>
<dbReference type="InterPro" id="IPR035965">
    <property type="entry name" value="PAS-like_dom_sf"/>
</dbReference>
<proteinExistence type="predicted"/>
<feature type="domain" description="PAS" evidence="20">
    <location>
        <begin position="1475"/>
        <end position="1546"/>
    </location>
</feature>
<dbReference type="PANTHER" id="PTHR43047">
    <property type="entry name" value="TWO-COMPONENT HISTIDINE PROTEIN KINASE"/>
    <property type="match status" value="1"/>
</dbReference>
<dbReference type="Pfam" id="PF08448">
    <property type="entry name" value="PAS_4"/>
    <property type="match status" value="2"/>
</dbReference>
<dbReference type="Gene3D" id="1.10.287.130">
    <property type="match status" value="1"/>
</dbReference>
<keyword evidence="12" id="KW-1133">Transmembrane helix</keyword>
<dbReference type="GO" id="GO:0006355">
    <property type="term" value="P:regulation of DNA-templated transcription"/>
    <property type="evidence" value="ECO:0007669"/>
    <property type="project" value="InterPro"/>
</dbReference>
<dbReference type="InterPro" id="IPR013656">
    <property type="entry name" value="PAS_4"/>
</dbReference>
<feature type="domain" description="PAC" evidence="21">
    <location>
        <begin position="829"/>
        <end position="881"/>
    </location>
</feature>
<feature type="domain" description="PAS" evidence="20">
    <location>
        <begin position="755"/>
        <end position="826"/>
    </location>
</feature>
<feature type="domain" description="PAS" evidence="20">
    <location>
        <begin position="1235"/>
        <end position="1306"/>
    </location>
</feature>
<evidence type="ECO:0000259" key="22">
    <source>
        <dbReference type="PROSITE" id="PS50894"/>
    </source>
</evidence>
<keyword evidence="11" id="KW-0067">ATP-binding</keyword>
<dbReference type="SUPFAM" id="SSF55874">
    <property type="entry name" value="ATPase domain of HSP90 chaperone/DNA topoisomerase II/histidine kinase"/>
    <property type="match status" value="1"/>
</dbReference>
<reference evidence="24" key="2">
    <citation type="submission" date="2022-12" db="EMBL/GenBank/DDBJ databases">
        <authorList>
            <person name="Webb A."/>
        </authorList>
    </citation>
    <scope>NUCLEOTIDE SEQUENCE</scope>
    <source>
        <strain evidence="24">Pf2</strain>
    </source>
</reference>
<feature type="domain" description="PAS" evidence="20">
    <location>
        <begin position="2195"/>
        <end position="2266"/>
    </location>
</feature>
<gene>
    <name evidence="23" type="ORF">PFR001_LOCUS2667</name>
    <name evidence="24" type="ORF">PFR002_LOCUS1040</name>
</gene>
<keyword evidence="14" id="KW-0675">Receptor</keyword>
<feature type="domain" description="PAC" evidence="21">
    <location>
        <begin position="469"/>
        <end position="521"/>
    </location>
</feature>
<dbReference type="InterPro" id="IPR036641">
    <property type="entry name" value="HPT_dom_sf"/>
</dbReference>
<name>A0AAV0SRC3_9STRA</name>
<feature type="region of interest" description="Disordered" evidence="17">
    <location>
        <begin position="1"/>
        <end position="31"/>
    </location>
</feature>
<dbReference type="InterPro" id="IPR013767">
    <property type="entry name" value="PAS_fold"/>
</dbReference>
<evidence type="ECO:0000256" key="17">
    <source>
        <dbReference type="SAM" id="MobiDB-lite"/>
    </source>
</evidence>
<feature type="domain" description="Response regulatory" evidence="19">
    <location>
        <begin position="3679"/>
        <end position="3800"/>
    </location>
</feature>
<dbReference type="InterPro" id="IPR005467">
    <property type="entry name" value="His_kinase_dom"/>
</dbReference>
<evidence type="ECO:0000256" key="9">
    <source>
        <dbReference type="ARBA" id="ARBA00022692"/>
    </source>
</evidence>
<feature type="domain" description="PAS" evidence="20">
    <location>
        <begin position="1955"/>
        <end position="2026"/>
    </location>
</feature>
<feature type="domain" description="PAS" evidence="20">
    <location>
        <begin position="635"/>
        <end position="706"/>
    </location>
</feature>
<feature type="domain" description="PAS" evidence="20">
    <location>
        <begin position="2795"/>
        <end position="2866"/>
    </location>
</feature>
<feature type="domain" description="PAS" evidence="20">
    <location>
        <begin position="1355"/>
        <end position="1426"/>
    </location>
</feature>
<feature type="domain" description="PAC" evidence="21">
    <location>
        <begin position="1189"/>
        <end position="1241"/>
    </location>
</feature>
<feature type="domain" description="PAS" evidence="20">
    <location>
        <begin position="1595"/>
        <end position="1666"/>
    </location>
</feature>
<dbReference type="SMART" id="SM00448">
    <property type="entry name" value="REC"/>
    <property type="match status" value="1"/>
</dbReference>
<feature type="domain" description="PAS" evidence="20">
    <location>
        <begin position="3035"/>
        <end position="3106"/>
    </location>
</feature>
<feature type="domain" description="PAS" evidence="20">
    <location>
        <begin position="276"/>
        <end position="347"/>
    </location>
</feature>
<dbReference type="Gene3D" id="3.30.450.20">
    <property type="entry name" value="PAS domain"/>
    <property type="match status" value="28"/>
</dbReference>
<feature type="domain" description="PAC" evidence="21">
    <location>
        <begin position="1429"/>
        <end position="1481"/>
    </location>
</feature>
<keyword evidence="8" id="KW-0808">Transferase</keyword>
<dbReference type="InterPro" id="IPR036890">
    <property type="entry name" value="HATPase_C_sf"/>
</dbReference>
<feature type="domain" description="PAC" evidence="21">
    <location>
        <begin position="1669"/>
        <end position="1721"/>
    </location>
</feature>
<keyword evidence="25" id="KW-1185">Reference proteome</keyword>
<dbReference type="NCBIfam" id="TIGR00229">
    <property type="entry name" value="sensory_box"/>
    <property type="match status" value="28"/>
</dbReference>
<organism evidence="24 26">
    <name type="scientific">Peronospora farinosa</name>
    <dbReference type="NCBI Taxonomy" id="134698"/>
    <lineage>
        <taxon>Eukaryota</taxon>
        <taxon>Sar</taxon>
        <taxon>Stramenopiles</taxon>
        <taxon>Oomycota</taxon>
        <taxon>Peronosporomycetes</taxon>
        <taxon>Peronosporales</taxon>
        <taxon>Peronosporaceae</taxon>
        <taxon>Peronospora</taxon>
    </lineage>
</organism>
<dbReference type="PRINTS" id="PR01033">
    <property type="entry name" value="PHYTOCHROME"/>
</dbReference>
<evidence type="ECO:0000313" key="23">
    <source>
        <dbReference type="EMBL" id="CAH0487087.1"/>
    </source>
</evidence>
<dbReference type="SMART" id="SM00091">
    <property type="entry name" value="PAS"/>
    <property type="match status" value="28"/>
</dbReference>
<dbReference type="Proteomes" id="UP001157938">
    <property type="component" value="Unassembled WGS sequence"/>
</dbReference>
<dbReference type="InterPro" id="IPR008207">
    <property type="entry name" value="Sig_transdc_His_kin_Hpt_dom"/>
</dbReference>
<dbReference type="CDD" id="cd16922">
    <property type="entry name" value="HATPase_EvgS-ArcB-TorS-like"/>
    <property type="match status" value="1"/>
</dbReference>
<dbReference type="Gene3D" id="1.20.120.160">
    <property type="entry name" value="HPT domain"/>
    <property type="match status" value="1"/>
</dbReference>
<dbReference type="Pfam" id="PF01627">
    <property type="entry name" value="Hpt"/>
    <property type="match status" value="1"/>
</dbReference>
<dbReference type="PROSITE" id="PS50109">
    <property type="entry name" value="HIS_KIN"/>
    <property type="match status" value="1"/>
</dbReference>
<feature type="domain" description="PAC" evidence="21">
    <location>
        <begin position="3349"/>
        <end position="3401"/>
    </location>
</feature>
<dbReference type="GO" id="GO:0000155">
    <property type="term" value="F:phosphorelay sensor kinase activity"/>
    <property type="evidence" value="ECO:0007669"/>
    <property type="project" value="InterPro"/>
</dbReference>
<evidence type="ECO:0000259" key="20">
    <source>
        <dbReference type="PROSITE" id="PS50112"/>
    </source>
</evidence>
<keyword evidence="6" id="KW-0997">Cell inner membrane</keyword>
<dbReference type="SUPFAM" id="SSF47226">
    <property type="entry name" value="Histidine-containing phosphotransfer domain, HPT domain"/>
    <property type="match status" value="1"/>
</dbReference>
<protein>
    <recommendedName>
        <fullName evidence="4">histidine kinase</fullName>
        <ecNumber evidence="4">2.7.13.3</ecNumber>
    </recommendedName>
</protein>
<feature type="domain" description="PAS" evidence="20">
    <location>
        <begin position="875"/>
        <end position="946"/>
    </location>
</feature>
<dbReference type="SMART" id="SM00388">
    <property type="entry name" value="HisKA"/>
    <property type="match status" value="1"/>
</dbReference>
<feature type="domain" description="PAC" evidence="21">
    <location>
        <begin position="3109"/>
        <end position="3161"/>
    </location>
</feature>
<dbReference type="SUPFAM" id="SSF52172">
    <property type="entry name" value="CheY-like"/>
    <property type="match status" value="1"/>
</dbReference>
<dbReference type="InterPro" id="IPR000014">
    <property type="entry name" value="PAS"/>
</dbReference>
<feature type="domain" description="PAC" evidence="21">
    <location>
        <begin position="230"/>
        <end position="282"/>
    </location>
</feature>
<keyword evidence="13" id="KW-0472">Membrane</keyword>
<feature type="domain" description="PAS" evidence="20">
    <location>
        <begin position="2675"/>
        <end position="2746"/>
    </location>
</feature>
<feature type="domain" description="PAC" evidence="21">
    <location>
        <begin position="2869"/>
        <end position="2921"/>
    </location>
</feature>
<dbReference type="GO" id="GO:0009927">
    <property type="term" value="F:histidine phosphotransfer kinase activity"/>
    <property type="evidence" value="ECO:0007669"/>
    <property type="project" value="TreeGrafter"/>
</dbReference>
<feature type="domain" description="PAC" evidence="21">
    <location>
        <begin position="109"/>
        <end position="163"/>
    </location>
</feature>
<feature type="compositionally biased region" description="Polar residues" evidence="17">
    <location>
        <begin position="3920"/>
        <end position="3940"/>
    </location>
</feature>
<dbReference type="FunFam" id="3.30.450.20:FF:000077">
    <property type="entry name" value="Hybrid signal transduction histidine kinase"/>
    <property type="match status" value="1"/>
</dbReference>
<keyword evidence="5" id="KW-1003">Cell membrane</keyword>
<dbReference type="CDD" id="cd00082">
    <property type="entry name" value="HisKA"/>
    <property type="match status" value="1"/>
</dbReference>
<dbReference type="Pfam" id="PF00512">
    <property type="entry name" value="HisKA"/>
    <property type="match status" value="1"/>
</dbReference>
<feature type="domain" description="PAC" evidence="21">
    <location>
        <begin position="949"/>
        <end position="1001"/>
    </location>
</feature>
<feature type="domain" description="PAS" evidence="20">
    <location>
        <begin position="2915"/>
        <end position="2986"/>
    </location>
</feature>
<sequence length="4221" mass="471542">MGKHGKPWQHIGVPPSNNNNNNGMEKIQSKPKHVSQVDTLVQLLLDANAPAVGVDGTGRVTVWNQRLVDITGFEARHVRGHFISDFVYGVQWKEEIMAIIEACIEAKRPELELRIPLRNITGRNVQVLTNLTPLLAEDGSCVGVYGVGQDVTEWASQEKQYATVMMQANAPIIELDKEGNITVWNSKTASMTGYTSVDMVGEPLLPVVDESFRKIVSEKINQALTGIPGADFELPLVTARGSRVEIVLCLTPRFDTVGSVMGVVAIGQDVTERNTKEMEYRKLIETANAPIFGVDTEGRVVIFNAKAAQISEYEPDEVMGADLVDTLISAEFRPAVAAVFQSAFQGTETANFEFPLVTKTGRKVEILLNATPRYDHTGKLVGVVGIGQDITDRIIQEKEYSRLIDTANAPIFGVDSNYKVIIWNKKAAAITEYTNEDTIGQDLFKFISEDYRDAVAKVFLKALEGAGTANFDFPLITKSGRRLEILLNATPKYDHFGNISGAVGIGQDITDRRAQEQEYTRLIDTANAPIFGVDERGCVNIWNRKAADTTQYSNEEVLGVNLVENFIPVDFQEAVWTVLSQALKGQETANFEFPLITKDGRRVEVLLNATSRFNEKGVVIGVVGIGQDITVRMAQEKETNRLIHSANAPIFGVDQDGRVNIWNLKVAEITQFSPEEVMGRDLVERFVAEDHRESVGLLLRNALQGEPTGNFDFPLITKAGRRVEILLNATPRYDELGQIFGVTGIGQDITERIAQEQEYIRLIDTANAPIFGVDSEGRVNIWNKKAAEIMQYTTDAVMGEKLVEKYITKDYQEAVSNVLSEALNGVETANFEFPLITKTGRRVEILLNATPRYNEHGVVIGMVGIGQDITDRIAQEQEYTRLIDTANAPIFGVDINGRVNIWNRKAAETTQYMNAEVLGKDLVAEFISEEYRGPVRCVLKKAFQGVETANFEFPLITKAGRRVEILLNATPRYNERGEVMGMVGIGQDITERIAQEQEYSRLIDTANAPIFGVDINGRVNIWNRKAAHIMQYTNEDVLDKDLVAEFISEEYKVPVRSVLEKAFEGVETANFEFPLITKAGRRVEILLNATPRYNEHGEVMGMVGIGQDITERIAQEQEYTRLIDTANAPIFGVDINGHVNIWNRKAADIMQYTNEDVLGKDLVVEFISNEYKVPVRSVLEKAFEGVETANFEFPLITKAGRRVEILLNATPRYNERGEVMGMVGIGQDITERIAQEQEYSRLIDTANAPIFGVDINGRVNIWNRKAAHIMQYTNEDVLDKDLVAEFISEEYKVPVRSVLEKAFEGVETANFEFPLITKAGRRVEILLNATPRYNEHGEVMGMVGIGQDITERIAQEQEYTRLIDTANAPIFGVDINGHVNIWNRKAADIMQYTNEDVLGKDLVVEFISNEYKVPVRSVLEKAFEGVETANFEFPLITKAGRRVEILLNATPRYNERGEVMGMVGIGQDITVRMAQEQEKNRMIHSANAPIFGVDQDGRVNIWNLKVAEITQFASEEVMGKDLVNCFVAKDHRSEVRFSLQKALQGEPTGNFDFPLITKAGRRVEILLNATPRYDELGQIFGVTGIGQDITERIAQEQEYIRLIDTANAPIFGVDSEGRVNIWNKKAAEIMQYTTDAVMGEKLVEKYITKDYQEAVSNVLSEALNGVETANFEFPLITKTGRRVEILLNATPRYNEHGVVIGMVGIGQDITERIAQEQEYTRLIDTANAPIFGVDINGRVNIWNRKAAETTQYMNAEVLGKDLVAEFISEEYRGPVRCVLKKAFQGVETANFEFPLITKAGRRVEILLNATPRYNERGEVMGMVGIGQDITERIAQEQEYSRLIDTANAPIFGVDINGRVNIWNRKAAHIMQYTNEDVLDKDLVAEFISEEYKVPVRSVLEKAFEGVETANFEFPLITKAGRRVEILLNATPRYNEHGEVMGMVGIGQDITERIAQEQEYTRLIDTANAPIFGVDINGHVNIWNRKAADIMQYTNEDVLGKDLVVEFISNEYKVPVRSVLEKAFEGVETANFEFPLITKAGRRVEILLNATPRYNERGEVMGMVGIGQDITERIAQEQEYSRLIDTANAPIFGVDINGRVNIWNRKAAHIMQYTNEDVLDKDLVAEFISEEYKVPVRSVLEKAFEGVETANFEFPLITKAGRRVEILLNATPRYNEHGEVMGMVGIGQDITERIAQEQEYTRLIDTANAPIFGVDINGHVNIWNRKAADIMQYTNEDVLGKDLVVEFISNEYKVPVRSVLEKAFEGVETANFEFPLITKAGRRVEILLNATPRYNERGEVMGMVGIGQDITERIAQEQEYSRLIDTANAPIFGVDINGRVNIWNRKAAHIMQYTNEDVLDKDLVAEFISEEYKVPVRSVLEKAFEGVETANFEFPLITKAGRRVEILLNATPRYNEHGEVMGMVGIGQDITERIAQEQEYTRLIDTANAPIFGVDTNMRINIFNRKAQQITKFTADEVVGEMYVDTIISPEFKSVTSNIMAKALQGNETASFELALTTKTSRKVNILLNATARFDQHGQIVGVVGIGQDITDRIAQEQEYTRLIDSANAPIFGVDVNGCVNIWNKKAAEITQYTSNDVMGENLVEKFITEDYREAVRLVLSKACAGTETANFEFPLITKTGRRVEILLNATSRFNEVGEVMGVVGIGQDITERIAQEQEYTRLIDTANAPIFGVDINGRVNIWNRKAAETTQYMNAEVLGKDLVAEFISEEYRDPVRCVLKKAFQGVETANFEFPLITKAGRRVEILLNATPRYNERGEVMGMVGIGQDITERIAQEQEYSRLIDTANAPIFGVDINGRVNIWNRKAAHIMQYTNEDVLDKDLVAEFISEEYKVPVRSVLEKAFEGVETANFEFPLITKAGRRVEILLNATPRYNEHGEVMGMVGIGQDITERIAQEQEYTRLIDTANAPIFGVDINGHVNIWNRKAADIMQYTNEDVLGKDLVVEFISNEYKVPVRSVLEKAFEGVETANFEFPLITKAGRRVEILLNATPRYNERGEVMGMVGIGQDITERIAQEQEYSRLIDTANAPIFGVDINGRVNIWNRKAAHIMQYTNEDVLDKDLVAEFISEEYKVPVRSVLEKAFEGVETANFEFPLITKAGRRVEILLNATPRYNEHGEVKGMVGIGQDITERIAQEQEYTRLIDTANAPIFGVDTNMCVNIWNRKAAQITNYSIGEVMGENLVETFISPEFRPIVAEVLSQALTGVETANFEFPLITRPGTRIEILLNATPRYDLNGNIVGVVGIGQDITDRIAQEHEYFRLIDTANAPIFGIDTNGRINEWNQKIEEITGYHKSSVLGLSLVHTFVTPESRHQVRQLLNQALIGIDVGEMELPMTTKRGVFLLLLVNASSKKDMHGNIRGVIGVGQDYTARKHMEAAKVNFLASFSHELRTPLNGVLGMLELLKEQSLEKSVERYVHIAYVSGSLLLNLINDILDLSKIEAGHLEISTAPFQMHDLLDYSIEIFKFKARERKLQLELKCGDNVPKAVIGDVVRLRQVLLNLLSNAIKFTNEGTITVACSVVQSPELPQQFKKLLFQVIDTGIGMDAEEKTRLFSLFTKLERTRQENPTGSGLGLAICKQLAELMDGSIDVDSELGVGSNFFFTVVVRLIDEVDPKNAYYLSEDCQDQSVAKLSPDTAVHAGENGKNSPARVEVPTQARILVVEDNEFNWEVVKCFLQQDDHLLQWEVNGRDAVKAYSENNTEFDLIFMDCEMPIMDGYTATARIREYEEAHNLPRIPILGLTAYAMSGDRQKCLDCGMDEFMVKPISKLSLRKAIRQWMRIRYLGQHTVALGAPAQVLGSTNESHKSVTLRNETRPTVKSPARIFMPSAGAPAPVASFISDLKDVTLMDAVSTSRLAPASRHMQQLDLAQAISNLELDDPMSIGLQSGRAVRTATPTTSIFSLGPSVNSNASRTANSNDLPDLLRLSRNTSGASTTPSPPEPAKQPSETSATLPCLKTQFGGALAPGDARSSLPANPTLWSHPPFYKNDLPTEEQESWPGLVPKKKVSFHEDFDCGWSHPSRSGQSSRSVAVVSHSTHPMSIEIPEGDPVNYSLGVDQCGGHEELFLTLLEKFATTSEAITSRIVKAHERNDFATARREAHSLKGSSAYVAALRVSKCAFRVQVAYEYLTAQQANGEGSDTLAAKQIVDDSVRLLTKEQRLLRGYIGRNFEFQSRSGPFQVSPVDHSDDEDKQTGPCCLM</sequence>
<feature type="domain" description="PAC" evidence="21">
    <location>
        <begin position="350"/>
        <end position="402"/>
    </location>
</feature>
<feature type="modified residue" description="Phosphohistidine" evidence="15">
    <location>
        <position position="4122"/>
    </location>
</feature>
<feature type="domain" description="PAC" evidence="21">
    <location>
        <begin position="2389"/>
        <end position="2441"/>
    </location>
</feature>
<feature type="domain" description="PAC" evidence="21">
    <location>
        <begin position="1549"/>
        <end position="1601"/>
    </location>
</feature>
<evidence type="ECO:0000256" key="8">
    <source>
        <dbReference type="ARBA" id="ARBA00022679"/>
    </source>
</evidence>
<dbReference type="PROSITE" id="PS50112">
    <property type="entry name" value="PAS"/>
    <property type="match status" value="28"/>
</dbReference>
<evidence type="ECO:0000256" key="1">
    <source>
        <dbReference type="ARBA" id="ARBA00000085"/>
    </source>
</evidence>
<comment type="catalytic activity">
    <reaction evidence="1">
        <text>ATP + protein L-histidine = ADP + protein N-phospho-L-histidine.</text>
        <dbReference type="EC" id="2.7.13.3"/>
    </reaction>
</comment>
<feature type="region of interest" description="Disordered" evidence="17">
    <location>
        <begin position="3920"/>
        <end position="3971"/>
    </location>
</feature>
<feature type="domain" description="PAC" evidence="21">
    <location>
        <begin position="2509"/>
        <end position="2561"/>
    </location>
</feature>
<feature type="domain" description="PAC" evidence="21">
    <location>
        <begin position="709"/>
        <end position="761"/>
    </location>
</feature>
<dbReference type="PROSITE" id="PS50113">
    <property type="entry name" value="PAC"/>
    <property type="match status" value="28"/>
</dbReference>
<feature type="modified residue" description="4-aspartylphosphate" evidence="16">
    <location>
        <position position="3730"/>
    </location>
</feature>
<feature type="domain" description="PAC" evidence="21">
    <location>
        <begin position="1909"/>
        <end position="1961"/>
    </location>
</feature>
<feature type="domain" description="PAS" evidence="20">
    <location>
        <begin position="396"/>
        <end position="466"/>
    </location>
</feature>
<dbReference type="SMART" id="SM00278">
    <property type="entry name" value="HhH1"/>
    <property type="match status" value="15"/>
</dbReference>
<evidence type="ECO:0000256" key="6">
    <source>
        <dbReference type="ARBA" id="ARBA00022519"/>
    </source>
</evidence>
<feature type="domain" description="PAS" evidence="20">
    <location>
        <begin position="1835"/>
        <end position="1906"/>
    </location>
</feature>
<dbReference type="CDD" id="cd00130">
    <property type="entry name" value="PAS"/>
    <property type="match status" value="28"/>
</dbReference>
<evidence type="ECO:0000256" key="5">
    <source>
        <dbReference type="ARBA" id="ARBA00022475"/>
    </source>
</evidence>
<feature type="domain" description="PAC" evidence="21">
    <location>
        <begin position="2989"/>
        <end position="3041"/>
    </location>
</feature>
<dbReference type="CDD" id="cd17546">
    <property type="entry name" value="REC_hyHK_CKI1_RcsC-like"/>
    <property type="match status" value="1"/>
</dbReference>
<feature type="domain" description="PAC" evidence="21">
    <location>
        <begin position="3229"/>
        <end position="3281"/>
    </location>
</feature>
<evidence type="ECO:0000256" key="11">
    <source>
        <dbReference type="ARBA" id="ARBA00022840"/>
    </source>
</evidence>
<dbReference type="SMART" id="SM00086">
    <property type="entry name" value="PAC"/>
    <property type="match status" value="28"/>
</dbReference>
<feature type="domain" description="PAS" evidence="20">
    <location>
        <begin position="1715"/>
        <end position="1786"/>
    </location>
</feature>
<dbReference type="PROSITE" id="PS50110">
    <property type="entry name" value="RESPONSE_REGULATORY"/>
    <property type="match status" value="1"/>
</dbReference>
<dbReference type="InterPro" id="IPR003661">
    <property type="entry name" value="HisK_dim/P_dom"/>
</dbReference>
<feature type="domain" description="PAS" evidence="20">
    <location>
        <begin position="157"/>
        <end position="227"/>
    </location>
</feature>
<evidence type="ECO:0000259" key="19">
    <source>
        <dbReference type="PROSITE" id="PS50110"/>
    </source>
</evidence>
<comment type="subcellular location">
    <subcellularLocation>
        <location evidence="2">Cell inner membrane</location>
        <topology evidence="2">Multi-pass membrane protein</topology>
    </subcellularLocation>
</comment>
<keyword evidence="11" id="KW-0547">Nucleotide-binding</keyword>
<dbReference type="GO" id="GO:0005886">
    <property type="term" value="C:plasma membrane"/>
    <property type="evidence" value="ECO:0007669"/>
    <property type="project" value="UniProtKB-SubCell"/>
</dbReference>
<evidence type="ECO:0000256" key="7">
    <source>
        <dbReference type="ARBA" id="ARBA00022553"/>
    </source>
</evidence>
<feature type="domain" description="PAC" evidence="21">
    <location>
        <begin position="2029"/>
        <end position="2081"/>
    </location>
</feature>
<feature type="domain" description="PAC" evidence="21">
    <location>
        <begin position="589"/>
        <end position="641"/>
    </location>
</feature>
<dbReference type="GO" id="GO:0006281">
    <property type="term" value="P:DNA repair"/>
    <property type="evidence" value="ECO:0007669"/>
    <property type="project" value="InterPro"/>
</dbReference>
<keyword evidence="7 16" id="KW-0597">Phosphoprotein</keyword>
<evidence type="ECO:0000256" key="14">
    <source>
        <dbReference type="ARBA" id="ARBA00023170"/>
    </source>
</evidence>
<evidence type="ECO:0000256" key="2">
    <source>
        <dbReference type="ARBA" id="ARBA00004429"/>
    </source>
</evidence>
<evidence type="ECO:0000256" key="4">
    <source>
        <dbReference type="ARBA" id="ARBA00012438"/>
    </source>
</evidence>
<dbReference type="SUPFAM" id="SSF47384">
    <property type="entry name" value="Homodimeric domain of signal transducing histidine kinase"/>
    <property type="match status" value="1"/>
</dbReference>
<evidence type="ECO:0000259" key="21">
    <source>
        <dbReference type="PROSITE" id="PS50113"/>
    </source>
</evidence>
<dbReference type="InterPro" id="IPR003594">
    <property type="entry name" value="HATPase_dom"/>
</dbReference>
<feature type="domain" description="PAS" evidence="20">
    <location>
        <begin position="2555"/>
        <end position="2626"/>
    </location>
</feature>
<evidence type="ECO:0000313" key="25">
    <source>
        <dbReference type="Proteomes" id="UP001157938"/>
    </source>
</evidence>
<feature type="compositionally biased region" description="Polar residues" evidence="17">
    <location>
        <begin position="3948"/>
        <end position="3957"/>
    </location>
</feature>
<dbReference type="FunFam" id="3.40.50.2300:FF:001031">
    <property type="match status" value="1"/>
</dbReference>
<dbReference type="InterPro" id="IPR001789">
    <property type="entry name" value="Sig_transdc_resp-reg_receiver"/>
</dbReference>
<feature type="domain" description="PAC" evidence="21">
    <location>
        <begin position="2269"/>
        <end position="2321"/>
    </location>
</feature>
<dbReference type="GO" id="GO:0003677">
    <property type="term" value="F:DNA binding"/>
    <property type="evidence" value="ECO:0007669"/>
    <property type="project" value="InterPro"/>
</dbReference>
<feature type="domain" description="Histidine kinase" evidence="18">
    <location>
        <begin position="3405"/>
        <end position="3629"/>
    </location>
</feature>
<dbReference type="EC" id="2.7.13.3" evidence="4"/>
<dbReference type="Pfam" id="PF00989">
    <property type="entry name" value="PAS"/>
    <property type="match status" value="26"/>
</dbReference>
<feature type="domain" description="PAS" evidence="20">
    <location>
        <begin position="2315"/>
        <end position="2386"/>
    </location>
</feature>
<dbReference type="FunFam" id="3.30.565.10:FF:000010">
    <property type="entry name" value="Sensor histidine kinase RcsC"/>
    <property type="match status" value="1"/>
</dbReference>
<feature type="domain" description="PAS" evidence="20">
    <location>
        <begin position="515"/>
        <end position="586"/>
    </location>
</feature>
<evidence type="ECO:0000256" key="10">
    <source>
        <dbReference type="ARBA" id="ARBA00022777"/>
    </source>
</evidence>
<feature type="domain" description="HPt" evidence="22">
    <location>
        <begin position="4083"/>
        <end position="4186"/>
    </location>
</feature>
<dbReference type="InterPro" id="IPR001610">
    <property type="entry name" value="PAC"/>
</dbReference>
<reference evidence="23 25" key="1">
    <citation type="submission" date="2021-11" db="EMBL/GenBank/DDBJ databases">
        <authorList>
            <person name="Islam A."/>
            <person name="Islam S."/>
            <person name="Flora M.S."/>
            <person name="Rahman M."/>
            <person name="Ziaur R.M."/>
            <person name="Epstein J.H."/>
            <person name="Hassan M."/>
            <person name="Klassen M."/>
            <person name="Woodard K."/>
            <person name="Webb A."/>
            <person name="Webby R.J."/>
            <person name="El Zowalaty M.E."/>
        </authorList>
    </citation>
    <scope>NUCLEOTIDE SEQUENCE [LARGE SCALE GENOMIC DNA]</scope>
    <source>
        <strain evidence="23">Pf1</strain>
    </source>
</reference>
<evidence type="ECO:0000256" key="16">
    <source>
        <dbReference type="PROSITE-ProRule" id="PRU00169"/>
    </source>
</evidence>
<dbReference type="InterPro" id="IPR036097">
    <property type="entry name" value="HisK_dim/P_sf"/>
</dbReference>
<dbReference type="Pfam" id="PF02518">
    <property type="entry name" value="HATPase_c"/>
    <property type="match status" value="1"/>
</dbReference>
<feature type="region of interest" description="Disordered" evidence="17">
    <location>
        <begin position="4198"/>
        <end position="4221"/>
    </location>
</feature>
<evidence type="ECO:0000259" key="18">
    <source>
        <dbReference type="PROSITE" id="PS50109"/>
    </source>
</evidence>
<dbReference type="Proteomes" id="UP001159659">
    <property type="component" value="Unassembled WGS sequence"/>
</dbReference>
<evidence type="ECO:0000313" key="24">
    <source>
        <dbReference type="EMBL" id="CAI5706442.1"/>
    </source>
</evidence>
<dbReference type="InterPro" id="IPR003583">
    <property type="entry name" value="Hlx-hairpin-Hlx_DNA-bd_motif"/>
</dbReference>
<comment type="caution">
    <text evidence="24">The sequence shown here is derived from an EMBL/GenBank/DDBJ whole genome shotgun (WGS) entry which is preliminary data.</text>
</comment>
<dbReference type="Gene3D" id="3.40.50.2300">
    <property type="match status" value="1"/>
</dbReference>
<feature type="domain" description="PAC" evidence="21">
    <location>
        <begin position="2149"/>
        <end position="2201"/>
    </location>
</feature>
<comment type="subunit">
    <text evidence="3">Homodimer.</text>
</comment>
<dbReference type="EMBL" id="CAKLBC010000580">
    <property type="protein sequence ID" value="CAH0487087.1"/>
    <property type="molecule type" value="Genomic_DNA"/>
</dbReference>
<evidence type="ECO:0000256" key="12">
    <source>
        <dbReference type="ARBA" id="ARBA00022989"/>
    </source>
</evidence>
<dbReference type="FunFam" id="3.30.450.20:FF:000011">
    <property type="entry name" value="Hybrid signal transduction histidine kinase"/>
    <property type="match status" value="25"/>
</dbReference>
<feature type="domain" description="PAS" evidence="20">
    <location>
        <begin position="2075"/>
        <end position="2146"/>
    </location>
</feature>
<feature type="domain" description="PAC" evidence="21">
    <location>
        <begin position="2749"/>
        <end position="2801"/>
    </location>
</feature>
<dbReference type="InterPro" id="IPR001294">
    <property type="entry name" value="Phytochrome"/>
</dbReference>
<feature type="domain" description="PAS" evidence="20">
    <location>
        <begin position="1115"/>
        <end position="1186"/>
    </location>
</feature>
<dbReference type="InterPro" id="IPR011006">
    <property type="entry name" value="CheY-like_superfamily"/>
</dbReference>
<evidence type="ECO:0000256" key="3">
    <source>
        <dbReference type="ARBA" id="ARBA00011738"/>
    </source>
</evidence>
<feature type="domain" description="PAS" evidence="20">
    <location>
        <begin position="995"/>
        <end position="1066"/>
    </location>
</feature>